<keyword evidence="2" id="KW-1185">Reference proteome</keyword>
<accession>A0ABD0JYT1</accession>
<dbReference type="AlphaFoldDB" id="A0ABD0JYT1"/>
<feature type="non-terminal residue" evidence="1">
    <location>
        <position position="83"/>
    </location>
</feature>
<evidence type="ECO:0000313" key="2">
    <source>
        <dbReference type="Proteomes" id="UP001519460"/>
    </source>
</evidence>
<comment type="caution">
    <text evidence="1">The sequence shown here is derived from an EMBL/GenBank/DDBJ whole genome shotgun (WGS) entry which is preliminary data.</text>
</comment>
<sequence length="83" mass="8894">MAARADDSLLQSPAVCSLGKSLGRSSNGGCRGCYDPSCVAVFSAPTRPYIFTIVTVDVISADYTSRTSSLIVGRYRRERGTRV</sequence>
<proteinExistence type="predicted"/>
<name>A0ABD0JYT1_9CAEN</name>
<dbReference type="Proteomes" id="UP001519460">
    <property type="component" value="Unassembled WGS sequence"/>
</dbReference>
<evidence type="ECO:0000313" key="1">
    <source>
        <dbReference type="EMBL" id="KAK7479865.1"/>
    </source>
</evidence>
<organism evidence="1 2">
    <name type="scientific">Batillaria attramentaria</name>
    <dbReference type="NCBI Taxonomy" id="370345"/>
    <lineage>
        <taxon>Eukaryota</taxon>
        <taxon>Metazoa</taxon>
        <taxon>Spiralia</taxon>
        <taxon>Lophotrochozoa</taxon>
        <taxon>Mollusca</taxon>
        <taxon>Gastropoda</taxon>
        <taxon>Caenogastropoda</taxon>
        <taxon>Sorbeoconcha</taxon>
        <taxon>Cerithioidea</taxon>
        <taxon>Batillariidae</taxon>
        <taxon>Batillaria</taxon>
    </lineage>
</organism>
<gene>
    <name evidence="1" type="ORF">BaRGS_00028855</name>
</gene>
<dbReference type="EMBL" id="JACVVK020000293">
    <property type="protein sequence ID" value="KAK7479865.1"/>
    <property type="molecule type" value="Genomic_DNA"/>
</dbReference>
<reference evidence="1 2" key="1">
    <citation type="journal article" date="2023" name="Sci. Data">
        <title>Genome assembly of the Korean intertidal mud-creeper Batillaria attramentaria.</title>
        <authorList>
            <person name="Patra A.K."/>
            <person name="Ho P.T."/>
            <person name="Jun S."/>
            <person name="Lee S.J."/>
            <person name="Kim Y."/>
            <person name="Won Y.J."/>
        </authorList>
    </citation>
    <scope>NUCLEOTIDE SEQUENCE [LARGE SCALE GENOMIC DNA]</scope>
    <source>
        <strain evidence="1">Wonlab-2016</strain>
    </source>
</reference>
<protein>
    <submittedName>
        <fullName evidence="1">Uncharacterized protein</fullName>
    </submittedName>
</protein>